<dbReference type="GO" id="GO:0006679">
    <property type="term" value="P:glucosylceramide biosynthetic process"/>
    <property type="evidence" value="ECO:0007669"/>
    <property type="project" value="TreeGrafter"/>
</dbReference>
<proteinExistence type="inferred from homology"/>
<feature type="transmembrane region" description="Helical" evidence="12">
    <location>
        <begin position="413"/>
        <end position="433"/>
    </location>
</feature>
<comment type="subcellular location">
    <subcellularLocation>
        <location evidence="1">Membrane</location>
        <topology evidence="1">Multi-pass membrane protein</topology>
    </subcellularLocation>
</comment>
<evidence type="ECO:0000256" key="2">
    <source>
        <dbReference type="ARBA" id="ARBA00004760"/>
    </source>
</evidence>
<evidence type="ECO:0000256" key="10">
    <source>
        <dbReference type="ARBA" id="ARBA00023136"/>
    </source>
</evidence>
<evidence type="ECO:0000256" key="5">
    <source>
        <dbReference type="ARBA" id="ARBA00012699"/>
    </source>
</evidence>
<dbReference type="PANTHER" id="PTHR12726">
    <property type="entry name" value="CERAMIDE GLUCOSYLTRANSFERASE"/>
    <property type="match status" value="1"/>
</dbReference>
<comment type="pathway">
    <text evidence="3">Sphingolipid metabolism.</text>
</comment>
<evidence type="ECO:0000256" key="8">
    <source>
        <dbReference type="ARBA" id="ARBA00022692"/>
    </source>
</evidence>
<dbReference type="EMBL" id="GDKF01009776">
    <property type="protein sequence ID" value="JAT68846.1"/>
    <property type="molecule type" value="Transcribed_RNA"/>
</dbReference>
<keyword evidence="10 12" id="KW-0472">Membrane</keyword>
<comment type="similarity">
    <text evidence="4">Belongs to the glycosyltransferase 2 family.</text>
</comment>
<name>A0A1D1ZPD8_AUXPR</name>
<feature type="transmembrane region" description="Helical" evidence="12">
    <location>
        <begin position="29"/>
        <end position="49"/>
    </location>
</feature>
<evidence type="ECO:0000256" key="7">
    <source>
        <dbReference type="ARBA" id="ARBA00022679"/>
    </source>
</evidence>
<dbReference type="AlphaFoldDB" id="A0A1D1ZPD8"/>
<protein>
    <recommendedName>
        <fullName evidence="5">ceramide glucosyltransferase</fullName>
        <ecNumber evidence="5">2.4.1.80</ecNumber>
    </recommendedName>
</protein>
<evidence type="ECO:0000256" key="3">
    <source>
        <dbReference type="ARBA" id="ARBA00004991"/>
    </source>
</evidence>
<organism evidence="13">
    <name type="scientific">Auxenochlorella protothecoides</name>
    <name type="common">Green microalga</name>
    <name type="synonym">Chlorella protothecoides</name>
    <dbReference type="NCBI Taxonomy" id="3075"/>
    <lineage>
        <taxon>Eukaryota</taxon>
        <taxon>Viridiplantae</taxon>
        <taxon>Chlorophyta</taxon>
        <taxon>core chlorophytes</taxon>
        <taxon>Trebouxiophyceae</taxon>
        <taxon>Chlorellales</taxon>
        <taxon>Chlorellaceae</taxon>
        <taxon>Auxenochlorella</taxon>
    </lineage>
</organism>
<keyword evidence="7" id="KW-0808">Transferase</keyword>
<evidence type="ECO:0000256" key="4">
    <source>
        <dbReference type="ARBA" id="ARBA00006739"/>
    </source>
</evidence>
<dbReference type="InterPro" id="IPR029044">
    <property type="entry name" value="Nucleotide-diphossugar_trans"/>
</dbReference>
<dbReference type="SUPFAM" id="SSF53448">
    <property type="entry name" value="Nucleotide-diphospho-sugar transferases"/>
    <property type="match status" value="1"/>
</dbReference>
<keyword evidence="8 12" id="KW-0812">Transmembrane</keyword>
<keyword evidence="9 12" id="KW-1133">Transmembrane helix</keyword>
<accession>A0A1D1ZPD8</accession>
<reference evidence="13" key="1">
    <citation type="submission" date="2015-08" db="EMBL/GenBank/DDBJ databases">
        <authorList>
            <person name="Babu N.S."/>
            <person name="Beckwith C.J."/>
            <person name="Beseler K.G."/>
            <person name="Brison A."/>
            <person name="Carone J.V."/>
            <person name="Caskin T.P."/>
            <person name="Diamond M."/>
            <person name="Durham M.E."/>
            <person name="Foxe J.M."/>
            <person name="Go M."/>
            <person name="Henderson B.A."/>
            <person name="Jones I.B."/>
            <person name="McGettigan J.A."/>
            <person name="Micheletti S.J."/>
            <person name="Nasrallah M.E."/>
            <person name="Ortiz D."/>
            <person name="Piller C.R."/>
            <person name="Privatt S.R."/>
            <person name="Schneider S.L."/>
            <person name="Sharp S."/>
            <person name="Smith T.C."/>
            <person name="Stanton J.D."/>
            <person name="Ullery H.E."/>
            <person name="Wilson R.J."/>
            <person name="Serrano M.G."/>
            <person name="Buck G."/>
            <person name="Lee V."/>
            <person name="Wang Y."/>
            <person name="Carvalho R."/>
            <person name="Voegtly L."/>
            <person name="Shi R."/>
            <person name="Duckworth R."/>
            <person name="Johnson A."/>
            <person name="Loviza R."/>
            <person name="Walstead R."/>
            <person name="Shah Z."/>
            <person name="Kiflezghi M."/>
            <person name="Wade K."/>
            <person name="Ball S.L."/>
            <person name="Bradley K.W."/>
            <person name="Asai D.J."/>
            <person name="Bowman C.A."/>
            <person name="Russell D.A."/>
            <person name="Pope W.H."/>
            <person name="Jacobs-Sera D."/>
            <person name="Hendrix R.W."/>
            <person name="Hatfull G.F."/>
        </authorList>
    </citation>
    <scope>NUCLEOTIDE SEQUENCE</scope>
</reference>
<dbReference type="Pfam" id="PF13506">
    <property type="entry name" value="Glyco_transf_21"/>
    <property type="match status" value="1"/>
</dbReference>
<dbReference type="Gene3D" id="3.90.550.10">
    <property type="entry name" value="Spore Coat Polysaccharide Biosynthesis Protein SpsA, Chain A"/>
    <property type="match status" value="1"/>
</dbReference>
<evidence type="ECO:0000256" key="1">
    <source>
        <dbReference type="ARBA" id="ARBA00004141"/>
    </source>
</evidence>
<feature type="transmembrane region" description="Helical" evidence="12">
    <location>
        <begin position="378"/>
        <end position="401"/>
    </location>
</feature>
<evidence type="ECO:0000256" key="12">
    <source>
        <dbReference type="SAM" id="Phobius"/>
    </source>
</evidence>
<evidence type="ECO:0000256" key="11">
    <source>
        <dbReference type="SAM" id="MobiDB-lite"/>
    </source>
</evidence>
<feature type="compositionally biased region" description="Basic and acidic residues" evidence="11">
    <location>
        <begin position="536"/>
        <end position="546"/>
    </location>
</feature>
<evidence type="ECO:0000313" key="13">
    <source>
        <dbReference type="EMBL" id="JAT68846.1"/>
    </source>
</evidence>
<evidence type="ECO:0000256" key="9">
    <source>
        <dbReference type="ARBA" id="ARBA00022989"/>
    </source>
</evidence>
<dbReference type="GO" id="GO:0016020">
    <property type="term" value="C:membrane"/>
    <property type="evidence" value="ECO:0007669"/>
    <property type="project" value="UniProtKB-SubCell"/>
</dbReference>
<dbReference type="PANTHER" id="PTHR12726:SF0">
    <property type="entry name" value="CERAMIDE GLUCOSYLTRANSFERASE"/>
    <property type="match status" value="1"/>
</dbReference>
<dbReference type="GO" id="GO:0008120">
    <property type="term" value="F:ceramide glucosyltransferase activity"/>
    <property type="evidence" value="ECO:0007669"/>
    <property type="project" value="UniProtKB-EC"/>
</dbReference>
<dbReference type="UniPathway" id="UPA00222"/>
<feature type="region of interest" description="Disordered" evidence="11">
    <location>
        <begin position="512"/>
        <end position="557"/>
    </location>
</feature>
<sequence length="557" mass="59642">MSGEDWTSALAAGLQATHARLNSPATSWILWHGCIPCTILGSLWLLSALRRYQELRRHLRSGTPITAVIQDLPKTWPSVAIVTPIRGCREHSSLNLDSILSQEYGGLRHSACSQTHSRNEFDKVFGGVQLIMNIPPSLHMQAEGEYECIFVTDSEEDPAVPLLHSLIAAQKKATGRAARILFSGQAQKTSQKIHNLLAGIEAGMGTSDYTLCLDDDVQLPPRLLTWLVRDLASEPGAFMATGYPFDIPPARPSLLSYAVLSYHLPLVIGFSLSRKTSFVWGGCMLFRSPALRSDSAGLLEAWRDGGYSDDLITASLCNERGLGVICPPYAVFPQRMPTRCGGAGAWWNYLRRQLVVLDTYASPANRRTNAALAAAHCYWSWALVAPAALLAARAACCGALGVQRLATGTALPIAAPVLPTLAALALAVSWAYAGLGLGAMTARTLSLCEALNPRLAPGGLFPVFSWGHVAAGVLLNNAAVPVCMALTFCTSHVTWAGIRYRRKGGRVVAVEHPAPAPAGGPTRRGGGHGCRPTGRGGREGKRREARGAAQQDDCDAR</sequence>
<keyword evidence="6" id="KW-0328">Glycosyltransferase</keyword>
<gene>
    <name evidence="13" type="ORF">g.19857</name>
</gene>
<comment type="pathway">
    <text evidence="2">Lipid metabolism; sphingolipid metabolism.</text>
</comment>
<dbReference type="InterPro" id="IPR025993">
    <property type="entry name" value="Ceramide_glucosylTrfase"/>
</dbReference>
<evidence type="ECO:0000256" key="6">
    <source>
        <dbReference type="ARBA" id="ARBA00022676"/>
    </source>
</evidence>
<dbReference type="EC" id="2.4.1.80" evidence="5"/>